<proteinExistence type="predicted"/>
<feature type="compositionally biased region" description="Acidic residues" evidence="1">
    <location>
        <begin position="113"/>
        <end position="126"/>
    </location>
</feature>
<dbReference type="EMBL" id="KI394481">
    <property type="protein sequence ID" value="ERN02865.1"/>
    <property type="molecule type" value="Genomic_DNA"/>
</dbReference>
<dbReference type="AlphaFoldDB" id="W1P7B4"/>
<organism evidence="2 3">
    <name type="scientific">Amborella trichopoda</name>
    <dbReference type="NCBI Taxonomy" id="13333"/>
    <lineage>
        <taxon>Eukaryota</taxon>
        <taxon>Viridiplantae</taxon>
        <taxon>Streptophyta</taxon>
        <taxon>Embryophyta</taxon>
        <taxon>Tracheophyta</taxon>
        <taxon>Spermatophyta</taxon>
        <taxon>Magnoliopsida</taxon>
        <taxon>Amborellales</taxon>
        <taxon>Amborellaceae</taxon>
        <taxon>Amborella</taxon>
    </lineage>
</organism>
<dbReference type="HOGENOM" id="CLU_075406_1_0_1"/>
<reference evidence="3" key="1">
    <citation type="journal article" date="2013" name="Science">
        <title>The Amborella genome and the evolution of flowering plants.</title>
        <authorList>
            <consortium name="Amborella Genome Project"/>
        </authorList>
    </citation>
    <scope>NUCLEOTIDE SEQUENCE [LARGE SCALE GENOMIC DNA]</scope>
</reference>
<feature type="compositionally biased region" description="Polar residues" evidence="1">
    <location>
        <begin position="51"/>
        <end position="63"/>
    </location>
</feature>
<feature type="region of interest" description="Disordered" evidence="1">
    <location>
        <begin position="47"/>
        <end position="71"/>
    </location>
</feature>
<evidence type="ECO:0000313" key="3">
    <source>
        <dbReference type="Proteomes" id="UP000017836"/>
    </source>
</evidence>
<evidence type="ECO:0000313" key="2">
    <source>
        <dbReference type="EMBL" id="ERN02865.1"/>
    </source>
</evidence>
<protein>
    <submittedName>
        <fullName evidence="2">Uncharacterized protein</fullName>
    </submittedName>
</protein>
<evidence type="ECO:0000256" key="1">
    <source>
        <dbReference type="SAM" id="MobiDB-lite"/>
    </source>
</evidence>
<sequence>MTIQQKYQKQLSSLSPFKERKLKISKSLFVSIFRKLHCQGCLARGKRTSSRKNFGNDSNQLMISDNRWDSSRSGTRFVKTRLQRMGDPYQGKPHDNHHSVKNYSDKVSYETNFSDEDSSNDSDELTGSDYKSSSNGVPSVKRDFQKNSDHFVWKPHPTHGSGKNQPCFFPTHRSRKNYFFEDFSGHMKFSVEDFEKDSGESINSHCEFALSPNHAPRVKTEVQDIADHLGSKPELTTWDVRNLTALRPLETQEVNGVESDGDLFFSCDESLPSPSPSPSHGTTPSSCLLFSMSLSDV</sequence>
<gene>
    <name evidence="2" type="ORF">AMTR_s01296p00008780</name>
</gene>
<feature type="region of interest" description="Disordered" evidence="1">
    <location>
        <begin position="111"/>
        <end position="141"/>
    </location>
</feature>
<accession>W1P7B4</accession>
<dbReference type="Proteomes" id="UP000017836">
    <property type="component" value="Unassembled WGS sequence"/>
</dbReference>
<dbReference type="Gramene" id="ERN02865">
    <property type="protein sequence ID" value="ERN02865"/>
    <property type="gene ID" value="AMTR_s01296p00008780"/>
</dbReference>
<keyword evidence="3" id="KW-1185">Reference proteome</keyword>
<name>W1P7B4_AMBTC</name>